<keyword evidence="3 8" id="KW-0349">Heme</keyword>
<evidence type="ECO:0000256" key="4">
    <source>
        <dbReference type="ARBA" id="ARBA00022723"/>
    </source>
</evidence>
<dbReference type="SUPFAM" id="SSF48264">
    <property type="entry name" value="Cytochrome P450"/>
    <property type="match status" value="1"/>
</dbReference>
<dbReference type="AlphaFoldDB" id="A0A2N9FRS0"/>
<evidence type="ECO:0000256" key="6">
    <source>
        <dbReference type="ARBA" id="ARBA00023004"/>
    </source>
</evidence>
<keyword evidence="4 8" id="KW-0479">Metal-binding</keyword>
<dbReference type="InterPro" id="IPR036396">
    <property type="entry name" value="Cyt_P450_sf"/>
</dbReference>
<reference evidence="10" key="1">
    <citation type="submission" date="2018-02" db="EMBL/GenBank/DDBJ databases">
        <authorList>
            <person name="Cohen D.B."/>
            <person name="Kent A.D."/>
        </authorList>
    </citation>
    <scope>NUCLEOTIDE SEQUENCE</scope>
</reference>
<dbReference type="PROSITE" id="PS00086">
    <property type="entry name" value="CYTOCHROME_P450"/>
    <property type="match status" value="1"/>
</dbReference>
<accession>A0A2N9FRS0</accession>
<dbReference type="EMBL" id="OIVN01001106">
    <property type="protein sequence ID" value="SPC89913.1"/>
    <property type="molecule type" value="Genomic_DNA"/>
</dbReference>
<evidence type="ECO:0000256" key="5">
    <source>
        <dbReference type="ARBA" id="ARBA00023002"/>
    </source>
</evidence>
<dbReference type="GO" id="GO:0005506">
    <property type="term" value="F:iron ion binding"/>
    <property type="evidence" value="ECO:0007669"/>
    <property type="project" value="InterPro"/>
</dbReference>
<evidence type="ECO:0000256" key="2">
    <source>
        <dbReference type="ARBA" id="ARBA00010617"/>
    </source>
</evidence>
<dbReference type="CDD" id="cd11064">
    <property type="entry name" value="CYP86A"/>
    <property type="match status" value="1"/>
</dbReference>
<keyword evidence="7 9" id="KW-0503">Monooxygenase</keyword>
<comment type="cofactor">
    <cofactor evidence="1 8">
        <name>heme</name>
        <dbReference type="ChEBI" id="CHEBI:30413"/>
    </cofactor>
</comment>
<dbReference type="Pfam" id="PF00067">
    <property type="entry name" value="p450"/>
    <property type="match status" value="1"/>
</dbReference>
<keyword evidence="5 9" id="KW-0560">Oxidoreductase</keyword>
<dbReference type="GO" id="GO:0016705">
    <property type="term" value="F:oxidoreductase activity, acting on paired donors, with incorporation or reduction of molecular oxygen"/>
    <property type="evidence" value="ECO:0007669"/>
    <property type="project" value="InterPro"/>
</dbReference>
<evidence type="ECO:0000256" key="9">
    <source>
        <dbReference type="RuleBase" id="RU000461"/>
    </source>
</evidence>
<dbReference type="InterPro" id="IPR001128">
    <property type="entry name" value="Cyt_P450"/>
</dbReference>
<dbReference type="PRINTS" id="PR00385">
    <property type="entry name" value="P450"/>
</dbReference>
<feature type="binding site" description="axial binding residue" evidence="8">
    <location>
        <position position="409"/>
    </location>
    <ligand>
        <name>heme</name>
        <dbReference type="ChEBI" id="CHEBI:30413"/>
    </ligand>
    <ligandPart>
        <name>Fe</name>
        <dbReference type="ChEBI" id="CHEBI:18248"/>
    </ligandPart>
</feature>
<gene>
    <name evidence="10" type="ORF">FSB_LOCUS17795</name>
</gene>
<sequence length="463" mass="53626">MLPGIVQHSWHLHEYCTWLINQYDGTFVFKGPWFTSMNFVLVSDPMNIHHMCSKNFSNYAKGPKFREIFEPLGDGIFSSDSDSWRFQRKLIQSLIKNRKFELFFEKLVKGMVEKSLIPVLDHVSSLGIEVDLQDLFQCLTFDSVCLMVLGYNPNCLSIGFPKVAHSKAFDEVEESILYQHIVPEGYWKLQRWLQIGREKKLSSAWKVFDQFVYKCITSKRQELTPKMEEEEFRLLTAIEQQEGEMNDITKSNKFLRDIATNLLAVGRDTISAGLTWLFWLVATHPSVEAKILKEIKEHLLDNGKWRVLKIDEISKLVYLHATICESLRLYPPVPFEHKCAVESDILPSGHRISPNTRILFSLYSMGRMESIWGGDCLEFKPERWISEKGRIVHVPSFKFAVFNAGVRTCLGKDISFIQMKMIASTIIWNYHVQVVEGHLVSPSISVVLHMKHGLKVRISKRYV</sequence>
<proteinExistence type="inferred from homology"/>
<evidence type="ECO:0008006" key="11">
    <source>
        <dbReference type="Google" id="ProtNLM"/>
    </source>
</evidence>
<dbReference type="GO" id="GO:0006629">
    <property type="term" value="P:lipid metabolic process"/>
    <property type="evidence" value="ECO:0007669"/>
    <property type="project" value="UniProtKB-ARBA"/>
</dbReference>
<dbReference type="GO" id="GO:0020037">
    <property type="term" value="F:heme binding"/>
    <property type="evidence" value="ECO:0007669"/>
    <property type="project" value="InterPro"/>
</dbReference>
<dbReference type="GO" id="GO:0004497">
    <property type="term" value="F:monooxygenase activity"/>
    <property type="evidence" value="ECO:0007669"/>
    <property type="project" value="UniProtKB-KW"/>
</dbReference>
<keyword evidence="6 8" id="KW-0408">Iron</keyword>
<dbReference type="PRINTS" id="PR00463">
    <property type="entry name" value="EP450I"/>
</dbReference>
<evidence type="ECO:0000256" key="8">
    <source>
        <dbReference type="PIRSR" id="PIRSR602401-1"/>
    </source>
</evidence>
<comment type="similarity">
    <text evidence="2 9">Belongs to the cytochrome P450 family.</text>
</comment>
<dbReference type="InterPro" id="IPR002401">
    <property type="entry name" value="Cyt_P450_E_grp-I"/>
</dbReference>
<evidence type="ECO:0000256" key="3">
    <source>
        <dbReference type="ARBA" id="ARBA00022617"/>
    </source>
</evidence>
<dbReference type="Gene3D" id="1.10.630.10">
    <property type="entry name" value="Cytochrome P450"/>
    <property type="match status" value="1"/>
</dbReference>
<protein>
    <recommendedName>
        <fullName evidence="11">Cytochrome P450</fullName>
    </recommendedName>
</protein>
<organism evidence="10">
    <name type="scientific">Fagus sylvatica</name>
    <name type="common">Beechnut</name>
    <dbReference type="NCBI Taxonomy" id="28930"/>
    <lineage>
        <taxon>Eukaryota</taxon>
        <taxon>Viridiplantae</taxon>
        <taxon>Streptophyta</taxon>
        <taxon>Embryophyta</taxon>
        <taxon>Tracheophyta</taxon>
        <taxon>Spermatophyta</taxon>
        <taxon>Magnoliopsida</taxon>
        <taxon>eudicotyledons</taxon>
        <taxon>Gunneridae</taxon>
        <taxon>Pentapetalae</taxon>
        <taxon>rosids</taxon>
        <taxon>fabids</taxon>
        <taxon>Fagales</taxon>
        <taxon>Fagaceae</taxon>
        <taxon>Fagus</taxon>
    </lineage>
</organism>
<evidence type="ECO:0000256" key="7">
    <source>
        <dbReference type="ARBA" id="ARBA00023033"/>
    </source>
</evidence>
<evidence type="ECO:0000313" key="10">
    <source>
        <dbReference type="EMBL" id="SPC89913.1"/>
    </source>
</evidence>
<dbReference type="PANTHER" id="PTHR24296">
    <property type="entry name" value="CYTOCHROME P450"/>
    <property type="match status" value="1"/>
</dbReference>
<evidence type="ECO:0000256" key="1">
    <source>
        <dbReference type="ARBA" id="ARBA00001971"/>
    </source>
</evidence>
<dbReference type="InterPro" id="IPR017972">
    <property type="entry name" value="Cyt_P450_CS"/>
</dbReference>
<name>A0A2N9FRS0_FAGSY</name>